<evidence type="ECO:0000313" key="2">
    <source>
        <dbReference type="EMBL" id="MFC3153174.1"/>
    </source>
</evidence>
<keyword evidence="1" id="KW-0812">Transmembrane</keyword>
<dbReference type="RefSeq" id="WP_386723098.1">
    <property type="nucleotide sequence ID" value="NZ_JBHRSZ010000009.1"/>
</dbReference>
<evidence type="ECO:0000313" key="3">
    <source>
        <dbReference type="Proteomes" id="UP001595476"/>
    </source>
</evidence>
<sequence>MKDKKLYFYLLLVIAIASVAFVMDLYSSSVPVELGTKTILDNTGKPTTTLEVDFPLWQKFSNLLINFLYGLAAAVFITVFVANRLQKAQQDEKEEELKKLNNAINVNVFDSLFKTIIPEEIFKIIKQEIIESNIVRKEAKWIYDFTLDEATGEIECRMTTRYELHNLSQKDAVDPIKLELDTLGGNEYKIEEAECRDVSDKVLVHFDPKDKGNNKNVVVNENGSHTTVEYSVKIPPESHVVYKTVFIRRYEGNIVDSQATKVPVIGADVIVNFPKDYCFDISPTMSTKPKLISKSDMQKIYRVNGGILPWQGFTFYLVEPAANKSIQPTAEASAD</sequence>
<keyword evidence="1" id="KW-0472">Membrane</keyword>
<feature type="transmembrane region" description="Helical" evidence="1">
    <location>
        <begin position="63"/>
        <end position="83"/>
    </location>
</feature>
<keyword evidence="3" id="KW-1185">Reference proteome</keyword>
<evidence type="ECO:0000256" key="1">
    <source>
        <dbReference type="SAM" id="Phobius"/>
    </source>
</evidence>
<keyword evidence="1" id="KW-1133">Transmembrane helix</keyword>
<name>A0ABV7HKB5_9GAMM</name>
<comment type="caution">
    <text evidence="2">The sequence shown here is derived from an EMBL/GenBank/DDBJ whole genome shotgun (WGS) entry which is preliminary data.</text>
</comment>
<dbReference type="EMBL" id="JBHRSZ010000009">
    <property type="protein sequence ID" value="MFC3153174.1"/>
    <property type="molecule type" value="Genomic_DNA"/>
</dbReference>
<dbReference type="Proteomes" id="UP001595476">
    <property type="component" value="Unassembled WGS sequence"/>
</dbReference>
<proteinExistence type="predicted"/>
<accession>A0ABV7HKB5</accession>
<feature type="transmembrane region" description="Helical" evidence="1">
    <location>
        <begin position="7"/>
        <end position="26"/>
    </location>
</feature>
<protein>
    <submittedName>
        <fullName evidence="2">Uncharacterized protein</fullName>
    </submittedName>
</protein>
<organism evidence="2 3">
    <name type="scientific">Litoribrevibacter euphylliae</name>
    <dbReference type="NCBI Taxonomy" id="1834034"/>
    <lineage>
        <taxon>Bacteria</taxon>
        <taxon>Pseudomonadati</taxon>
        <taxon>Pseudomonadota</taxon>
        <taxon>Gammaproteobacteria</taxon>
        <taxon>Oceanospirillales</taxon>
        <taxon>Oceanospirillaceae</taxon>
        <taxon>Litoribrevibacter</taxon>
    </lineage>
</organism>
<gene>
    <name evidence="2" type="ORF">ACFOEK_19200</name>
</gene>
<reference evidence="3" key="1">
    <citation type="journal article" date="2019" name="Int. J. Syst. Evol. Microbiol.">
        <title>The Global Catalogue of Microorganisms (GCM) 10K type strain sequencing project: providing services to taxonomists for standard genome sequencing and annotation.</title>
        <authorList>
            <consortium name="The Broad Institute Genomics Platform"/>
            <consortium name="The Broad Institute Genome Sequencing Center for Infectious Disease"/>
            <person name="Wu L."/>
            <person name="Ma J."/>
        </authorList>
    </citation>
    <scope>NUCLEOTIDE SEQUENCE [LARGE SCALE GENOMIC DNA]</scope>
    <source>
        <strain evidence="3">KCTC 52438</strain>
    </source>
</reference>